<dbReference type="NCBIfam" id="TIGR00738">
    <property type="entry name" value="rrf2_super"/>
    <property type="match status" value="1"/>
</dbReference>
<sequence>MKLTRATEQAVAVMAMLATQNPEVYLSSDAIYKKLDVSKSYVQKLLRKLVVADVIEGVTGLNGGFYIKRSLTDISLYEVVAAIEGEFRSFLGQEVLSQAFSGFNTRAREGHQVIAGYFSRADERWISYLKKITIEEVMNDVFSEEKKLPQHDWNLE</sequence>
<evidence type="ECO:0000313" key="1">
    <source>
        <dbReference type="EMBL" id="RSU13579.1"/>
    </source>
</evidence>
<accession>A0A430AZU4</accession>
<dbReference type="PANTHER" id="PTHR33221:SF9">
    <property type="entry name" value="RRF2 FAMILY PROTEIN"/>
    <property type="match status" value="1"/>
</dbReference>
<dbReference type="InterPro" id="IPR036388">
    <property type="entry name" value="WH-like_DNA-bd_sf"/>
</dbReference>
<dbReference type="AlphaFoldDB" id="A0A430AZU4"/>
<organism evidence="1 2">
    <name type="scientific">Vagococcus elongatus</name>
    <dbReference type="NCBI Taxonomy" id="180344"/>
    <lineage>
        <taxon>Bacteria</taxon>
        <taxon>Bacillati</taxon>
        <taxon>Bacillota</taxon>
        <taxon>Bacilli</taxon>
        <taxon>Lactobacillales</taxon>
        <taxon>Enterococcaceae</taxon>
        <taxon>Vagococcus</taxon>
    </lineage>
</organism>
<dbReference type="GO" id="GO:0003700">
    <property type="term" value="F:DNA-binding transcription factor activity"/>
    <property type="evidence" value="ECO:0007669"/>
    <property type="project" value="TreeGrafter"/>
</dbReference>
<gene>
    <name evidence="1" type="ORF">CBF29_04820</name>
</gene>
<evidence type="ECO:0008006" key="3">
    <source>
        <dbReference type="Google" id="ProtNLM"/>
    </source>
</evidence>
<dbReference type="InterPro" id="IPR000944">
    <property type="entry name" value="Tscrpt_reg_Rrf2"/>
</dbReference>
<dbReference type="SUPFAM" id="SSF46785">
    <property type="entry name" value="Winged helix' DNA-binding domain"/>
    <property type="match status" value="1"/>
</dbReference>
<dbReference type="OrthoDB" id="9808360at2"/>
<reference evidence="1 2" key="1">
    <citation type="submission" date="2017-05" db="EMBL/GenBank/DDBJ databases">
        <title>Vagococcus spp. assemblies.</title>
        <authorList>
            <person name="Gulvik C.A."/>
        </authorList>
    </citation>
    <scope>NUCLEOTIDE SEQUENCE [LARGE SCALE GENOMIC DNA]</scope>
    <source>
        <strain evidence="1 2">CCUG 51432</strain>
    </source>
</reference>
<proteinExistence type="predicted"/>
<dbReference type="Pfam" id="PF02082">
    <property type="entry name" value="Rrf2"/>
    <property type="match status" value="1"/>
</dbReference>
<name>A0A430AZU4_9ENTE</name>
<dbReference type="InterPro" id="IPR036390">
    <property type="entry name" value="WH_DNA-bd_sf"/>
</dbReference>
<dbReference type="PANTHER" id="PTHR33221">
    <property type="entry name" value="WINGED HELIX-TURN-HELIX TRANSCRIPTIONAL REGULATOR, RRF2 FAMILY"/>
    <property type="match status" value="1"/>
</dbReference>
<dbReference type="EMBL" id="NGKA01000005">
    <property type="protein sequence ID" value="RSU13579.1"/>
    <property type="molecule type" value="Genomic_DNA"/>
</dbReference>
<protein>
    <recommendedName>
        <fullName evidence="3">Transcriptional regulator</fullName>
    </recommendedName>
</protein>
<dbReference type="Gene3D" id="1.10.10.10">
    <property type="entry name" value="Winged helix-like DNA-binding domain superfamily/Winged helix DNA-binding domain"/>
    <property type="match status" value="1"/>
</dbReference>
<evidence type="ECO:0000313" key="2">
    <source>
        <dbReference type="Proteomes" id="UP000287605"/>
    </source>
</evidence>
<dbReference type="Proteomes" id="UP000287605">
    <property type="component" value="Unassembled WGS sequence"/>
</dbReference>
<dbReference type="RefSeq" id="WP_126807944.1">
    <property type="nucleotide sequence ID" value="NZ_NGKA01000005.1"/>
</dbReference>
<comment type="caution">
    <text evidence="1">The sequence shown here is derived from an EMBL/GenBank/DDBJ whole genome shotgun (WGS) entry which is preliminary data.</text>
</comment>
<keyword evidence="2" id="KW-1185">Reference proteome</keyword>
<dbReference type="PROSITE" id="PS51197">
    <property type="entry name" value="HTH_RRF2_2"/>
    <property type="match status" value="1"/>
</dbReference>
<dbReference type="GO" id="GO:0005829">
    <property type="term" value="C:cytosol"/>
    <property type="evidence" value="ECO:0007669"/>
    <property type="project" value="TreeGrafter"/>
</dbReference>